<name>A0A0A6P1G2_9GAMM</name>
<dbReference type="EMBL" id="LUTY01003063">
    <property type="protein sequence ID" value="OAD18851.1"/>
    <property type="molecule type" value="Genomic_DNA"/>
</dbReference>
<gene>
    <name evidence="1" type="ORF">THIOM_005541</name>
</gene>
<proteinExistence type="predicted"/>
<reference evidence="1 2" key="1">
    <citation type="submission" date="2016-05" db="EMBL/GenBank/DDBJ databases">
        <title>Single-cell genome of chain-forming Candidatus Thiomargarita nelsonii and comparison to other large sulfur-oxidizing bacteria.</title>
        <authorList>
            <person name="Winkel M."/>
            <person name="Salman V."/>
            <person name="Woyke T."/>
            <person name="Schulz-Vogt H."/>
            <person name="Richter M."/>
            <person name="Flood B."/>
            <person name="Bailey J."/>
            <person name="Amann R."/>
            <person name="Mussmann M."/>
        </authorList>
    </citation>
    <scope>NUCLEOTIDE SEQUENCE [LARGE SCALE GENOMIC DNA]</scope>
    <source>
        <strain evidence="1 2">THI036</strain>
    </source>
</reference>
<accession>A0A0A6P1G2</accession>
<evidence type="ECO:0000313" key="1">
    <source>
        <dbReference type="EMBL" id="OAD18851.1"/>
    </source>
</evidence>
<keyword evidence="2" id="KW-1185">Reference proteome</keyword>
<dbReference type="Proteomes" id="UP000076962">
    <property type="component" value="Unassembled WGS sequence"/>
</dbReference>
<evidence type="ECO:0000313" key="2">
    <source>
        <dbReference type="Proteomes" id="UP000076962"/>
    </source>
</evidence>
<dbReference type="AlphaFoldDB" id="A0A0A6P1G2"/>
<sequence>MKSLAELRQLANESFSESGLVEMLMAWCRSADQDLASLLQPIDLVHFDKALQPFLEQDNEADSKLLLECIGTTAGEEATGYHLLLTVCAHPEHRVYRALVRIGFDCAALKKSVKPQST</sequence>
<comment type="caution">
    <text evidence="1">The sequence shown here is derived from an EMBL/GenBank/DDBJ whole genome shotgun (WGS) entry which is preliminary data.</text>
</comment>
<organism evidence="1 2">
    <name type="scientific">Candidatus Thiomargarita nelsonii</name>
    <dbReference type="NCBI Taxonomy" id="1003181"/>
    <lineage>
        <taxon>Bacteria</taxon>
        <taxon>Pseudomonadati</taxon>
        <taxon>Pseudomonadota</taxon>
        <taxon>Gammaproteobacteria</taxon>
        <taxon>Thiotrichales</taxon>
        <taxon>Thiotrichaceae</taxon>
        <taxon>Thiomargarita</taxon>
    </lineage>
</organism>
<protein>
    <submittedName>
        <fullName evidence="1">Uncharacterized protein</fullName>
    </submittedName>
</protein>